<evidence type="ECO:0000256" key="3">
    <source>
        <dbReference type="ARBA" id="ARBA00023136"/>
    </source>
</evidence>
<dbReference type="Proteomes" id="UP000000442">
    <property type="component" value="Chromosome"/>
</dbReference>
<feature type="transmembrane region" description="Helical" evidence="4">
    <location>
        <begin position="290"/>
        <end position="311"/>
    </location>
</feature>
<dbReference type="KEGG" id="dat:HRM2_15920"/>
<feature type="transmembrane region" description="Helical" evidence="4">
    <location>
        <begin position="12"/>
        <end position="34"/>
    </location>
</feature>
<organism evidence="5 6">
    <name type="scientific">Desulforapulum autotrophicum (strain ATCC 43914 / DSM 3382 / VKM B-1955 / HRM2)</name>
    <name type="common">Desulfobacterium autotrophicum</name>
    <dbReference type="NCBI Taxonomy" id="177437"/>
    <lineage>
        <taxon>Bacteria</taxon>
        <taxon>Pseudomonadati</taxon>
        <taxon>Thermodesulfobacteriota</taxon>
        <taxon>Desulfobacteria</taxon>
        <taxon>Desulfobacterales</taxon>
        <taxon>Desulfobacteraceae</taxon>
        <taxon>Desulforapulum</taxon>
    </lineage>
</organism>
<dbReference type="STRING" id="177437.HRM2_15920"/>
<gene>
    <name evidence="5" type="ordered locus">HRM2_15920</name>
</gene>
<feature type="transmembrane region" description="Helical" evidence="4">
    <location>
        <begin position="74"/>
        <end position="94"/>
    </location>
</feature>
<dbReference type="Pfam" id="PF07690">
    <property type="entry name" value="MFS_1"/>
    <property type="match status" value="1"/>
</dbReference>
<evidence type="ECO:0000256" key="1">
    <source>
        <dbReference type="ARBA" id="ARBA00022692"/>
    </source>
</evidence>
<reference evidence="5 6" key="1">
    <citation type="journal article" date="2009" name="Environ. Microbiol.">
        <title>Genome sequence of Desulfobacterium autotrophicum HRM2, a marine sulfate reducer oxidizing organic carbon completely to carbon dioxide.</title>
        <authorList>
            <person name="Strittmatter A.W."/>
            <person name="Liesegang H."/>
            <person name="Rabus R."/>
            <person name="Decker I."/>
            <person name="Amann J."/>
            <person name="Andres S."/>
            <person name="Henne A."/>
            <person name="Fricke W.F."/>
            <person name="Martinez-Arias R."/>
            <person name="Bartels D."/>
            <person name="Goesmann A."/>
            <person name="Krause L."/>
            <person name="Puehler A."/>
            <person name="Klenk H.P."/>
            <person name="Richter M."/>
            <person name="Schuler M."/>
            <person name="Gloeckner F.O."/>
            <person name="Meyerdierks A."/>
            <person name="Gottschalk G."/>
            <person name="Amann R."/>
        </authorList>
    </citation>
    <scope>NUCLEOTIDE SEQUENCE [LARGE SCALE GENOMIC DNA]</scope>
    <source>
        <strain evidence="6">ATCC 43914 / DSM 3382 / HRM2</strain>
    </source>
</reference>
<dbReference type="HOGENOM" id="CLU_713144_0_0_7"/>
<keyword evidence="3 4" id="KW-0472">Membrane</keyword>
<dbReference type="GO" id="GO:0022857">
    <property type="term" value="F:transmembrane transporter activity"/>
    <property type="evidence" value="ECO:0007669"/>
    <property type="project" value="InterPro"/>
</dbReference>
<dbReference type="InterPro" id="IPR011701">
    <property type="entry name" value="MFS"/>
</dbReference>
<feature type="transmembrane region" description="Helical" evidence="4">
    <location>
        <begin position="46"/>
        <end position="67"/>
    </location>
</feature>
<dbReference type="InterPro" id="IPR036259">
    <property type="entry name" value="MFS_trans_sf"/>
</dbReference>
<proteinExistence type="predicted"/>
<accession>C0QAB6</accession>
<dbReference type="SUPFAM" id="SSF103473">
    <property type="entry name" value="MFS general substrate transporter"/>
    <property type="match status" value="1"/>
</dbReference>
<sequence length="387" mass="41019">MKTDNLKGQISLAAAMTIGAYGSFAAPLLISMYVDNLGMTLTQAGNAGAIELVAIALMQIAMGGLVTRIKSLRTFAMIMALIGMVFQVITPFATNYYMLLAVRLVIGITFGSVFGSALASSVVFKDPDRVVAKGSAGYCAIFAVVLFFLPKIFETTNAMGGCAYLSITCIPLLFMMLWLPTPQKGNTEEKVKLDLGPVRNIFIILIAGTLLVSLILQLPWIFSDVIGERLELTATQMGTAYSLSSIAMILGGLFSNFLGSTRISKISIMTFSAIASGVVCLGMATAPNYLIFLSTMSLAMVFYYISYPFAVGYAARLDDTGSLATITGGMFDLCAALTPILGSFLLTNYGTNVMGWVCFIIGVCAGGIYLLLGMVAGKSAIPALSNH</sequence>
<evidence type="ECO:0000256" key="4">
    <source>
        <dbReference type="SAM" id="Phobius"/>
    </source>
</evidence>
<protein>
    <submittedName>
        <fullName evidence="5">Major facilitator family protein</fullName>
    </submittedName>
</protein>
<dbReference type="EMBL" id="CP001087">
    <property type="protein sequence ID" value="ACN14701.1"/>
    <property type="molecule type" value="Genomic_DNA"/>
</dbReference>
<feature type="transmembrane region" description="Helical" evidence="4">
    <location>
        <begin position="323"/>
        <end position="347"/>
    </location>
</feature>
<name>C0QAB6_DESAH</name>
<keyword evidence="1 4" id="KW-0812">Transmembrane</keyword>
<dbReference type="eggNOG" id="COG2814">
    <property type="taxonomic scope" value="Bacteria"/>
</dbReference>
<dbReference type="RefSeq" id="WP_015903488.1">
    <property type="nucleotide sequence ID" value="NC_012108.1"/>
</dbReference>
<evidence type="ECO:0000313" key="6">
    <source>
        <dbReference type="Proteomes" id="UP000000442"/>
    </source>
</evidence>
<dbReference type="Gene3D" id="1.20.1250.20">
    <property type="entry name" value="MFS general substrate transporter like domains"/>
    <property type="match status" value="1"/>
</dbReference>
<feature type="transmembrane region" description="Helical" evidence="4">
    <location>
        <begin position="240"/>
        <end position="259"/>
    </location>
</feature>
<feature type="transmembrane region" description="Helical" evidence="4">
    <location>
        <begin position="353"/>
        <end position="372"/>
    </location>
</feature>
<keyword evidence="6" id="KW-1185">Reference proteome</keyword>
<feature type="transmembrane region" description="Helical" evidence="4">
    <location>
        <begin position="136"/>
        <end position="152"/>
    </location>
</feature>
<feature type="transmembrane region" description="Helical" evidence="4">
    <location>
        <begin position="158"/>
        <end position="179"/>
    </location>
</feature>
<feature type="transmembrane region" description="Helical" evidence="4">
    <location>
        <begin position="200"/>
        <end position="220"/>
    </location>
</feature>
<dbReference type="AlphaFoldDB" id="C0QAB6"/>
<feature type="transmembrane region" description="Helical" evidence="4">
    <location>
        <begin position="100"/>
        <end position="124"/>
    </location>
</feature>
<keyword evidence="2 4" id="KW-1133">Transmembrane helix</keyword>
<evidence type="ECO:0000313" key="5">
    <source>
        <dbReference type="EMBL" id="ACN14701.1"/>
    </source>
</evidence>
<evidence type="ECO:0000256" key="2">
    <source>
        <dbReference type="ARBA" id="ARBA00022989"/>
    </source>
</evidence>